<dbReference type="EMBL" id="CP031146">
    <property type="protein sequence ID" value="AXM94415.1"/>
    <property type="molecule type" value="Genomic_DNA"/>
</dbReference>
<organism evidence="1 2">
    <name type="scientific">Pseudomonas plecoglossicida</name>
    <dbReference type="NCBI Taxonomy" id="70775"/>
    <lineage>
        <taxon>Bacteria</taxon>
        <taxon>Pseudomonadati</taxon>
        <taxon>Pseudomonadota</taxon>
        <taxon>Gammaproteobacteria</taxon>
        <taxon>Pseudomonadales</taxon>
        <taxon>Pseudomonadaceae</taxon>
        <taxon>Pseudomonas</taxon>
    </lineage>
</organism>
<evidence type="ECO:0000313" key="1">
    <source>
        <dbReference type="EMBL" id="AXM94415.1"/>
    </source>
</evidence>
<dbReference type="AlphaFoldDB" id="A0AAD0QRK6"/>
<dbReference type="GeneID" id="49611883"/>
<name>A0AAD0QRK6_PSEDL</name>
<evidence type="ECO:0000313" key="2">
    <source>
        <dbReference type="Proteomes" id="UP000256503"/>
    </source>
</evidence>
<accession>A0AAD0QRK6</accession>
<reference evidence="1 2" key="1">
    <citation type="submission" date="2018-07" db="EMBL/GenBank/DDBJ databases">
        <title>Complete genome sequence of a Pseudomonas plecoglossicida strain pathogenic to the marine fish, Larimichthys crocea.</title>
        <authorList>
            <person name="Tao Z."/>
        </authorList>
    </citation>
    <scope>NUCLEOTIDE SEQUENCE [LARGE SCALE GENOMIC DNA]</scope>
    <source>
        <strain evidence="1 2">XSDHY-P</strain>
    </source>
</reference>
<dbReference type="Proteomes" id="UP000256503">
    <property type="component" value="Chromosome"/>
</dbReference>
<evidence type="ECO:0008006" key="3">
    <source>
        <dbReference type="Google" id="ProtNLM"/>
    </source>
</evidence>
<dbReference type="RefSeq" id="WP_016393711.1">
    <property type="nucleotide sequence ID" value="NZ_BSOM01000002.1"/>
</dbReference>
<proteinExistence type="predicted"/>
<protein>
    <recommendedName>
        <fullName evidence="3">DUF3077 domain-containing protein</fullName>
    </recommendedName>
</protein>
<sequence length="89" mass="9892">MKKIVPDPPRPKTPNTPFFTVQSDMYPPDALAHVSELLRGVIETIDEHCRTRVGEPGLNMLGNAMHASEIAYALVEHVHTRLYGQQAGE</sequence>
<gene>
    <name evidence="1" type="ORF">DVB73_00495</name>
</gene>